<keyword evidence="2" id="KW-1185">Reference proteome</keyword>
<dbReference type="Proteomes" id="UP001164250">
    <property type="component" value="Chromosome 2"/>
</dbReference>
<comment type="caution">
    <text evidence="1">The sequence shown here is derived from an EMBL/GenBank/DDBJ whole genome shotgun (WGS) entry which is preliminary data.</text>
</comment>
<dbReference type="EMBL" id="CM047898">
    <property type="protein sequence ID" value="KAJ0105234.1"/>
    <property type="molecule type" value="Genomic_DNA"/>
</dbReference>
<evidence type="ECO:0000313" key="1">
    <source>
        <dbReference type="EMBL" id="KAJ0105234.1"/>
    </source>
</evidence>
<accession>A0ACC1BZA0</accession>
<name>A0ACC1BZA0_9ROSI</name>
<proteinExistence type="predicted"/>
<reference evidence="2" key="1">
    <citation type="journal article" date="2023" name="G3 (Bethesda)">
        <title>Genome assembly and association tests identify interacting loci associated with vigor, precocity, and sex in interspecific pistachio rootstocks.</title>
        <authorList>
            <person name="Palmer W."/>
            <person name="Jacygrad E."/>
            <person name="Sagayaradj S."/>
            <person name="Cavanaugh K."/>
            <person name="Han R."/>
            <person name="Bertier L."/>
            <person name="Beede B."/>
            <person name="Kafkas S."/>
            <person name="Golino D."/>
            <person name="Preece J."/>
            <person name="Michelmore R."/>
        </authorList>
    </citation>
    <scope>NUCLEOTIDE SEQUENCE [LARGE SCALE GENOMIC DNA]</scope>
</reference>
<protein>
    <submittedName>
        <fullName evidence="1">Uncharacterized protein</fullName>
    </submittedName>
</protein>
<organism evidence="1 2">
    <name type="scientific">Pistacia atlantica</name>
    <dbReference type="NCBI Taxonomy" id="434234"/>
    <lineage>
        <taxon>Eukaryota</taxon>
        <taxon>Viridiplantae</taxon>
        <taxon>Streptophyta</taxon>
        <taxon>Embryophyta</taxon>
        <taxon>Tracheophyta</taxon>
        <taxon>Spermatophyta</taxon>
        <taxon>Magnoliopsida</taxon>
        <taxon>eudicotyledons</taxon>
        <taxon>Gunneridae</taxon>
        <taxon>Pentapetalae</taxon>
        <taxon>rosids</taxon>
        <taxon>malvids</taxon>
        <taxon>Sapindales</taxon>
        <taxon>Anacardiaceae</taxon>
        <taxon>Pistacia</taxon>
    </lineage>
</organism>
<gene>
    <name evidence="1" type="ORF">Patl1_17423</name>
</gene>
<evidence type="ECO:0000313" key="2">
    <source>
        <dbReference type="Proteomes" id="UP001164250"/>
    </source>
</evidence>
<sequence length="39" mass="4327">MVNLADELTSEKLRFNQLQQQLHAISGQEENGDGREGVA</sequence>